<evidence type="ECO:0000256" key="4">
    <source>
        <dbReference type="ARBA" id="ARBA00022801"/>
    </source>
</evidence>
<keyword evidence="4 5" id="KW-0378">Hydrolase</keyword>
<dbReference type="GO" id="GO:0004518">
    <property type="term" value="F:nuclease activity"/>
    <property type="evidence" value="ECO:0007669"/>
    <property type="project" value="UniProtKB-KW"/>
</dbReference>
<dbReference type="PANTHER" id="PTHR33317">
    <property type="entry name" value="POLYNUCLEOTIDYL TRANSFERASE, RIBONUCLEASE H-LIKE SUPERFAMILY PROTEIN"/>
    <property type="match status" value="1"/>
</dbReference>
<evidence type="ECO:0000313" key="7">
    <source>
        <dbReference type="EMBL" id="TDY04162.1"/>
    </source>
</evidence>
<evidence type="ECO:0000256" key="5">
    <source>
        <dbReference type="HAMAP-Rule" id="MF_00651"/>
    </source>
</evidence>
<protein>
    <recommendedName>
        <fullName evidence="5">Putative pre-16S rRNA nuclease</fullName>
        <ecNumber evidence="5">3.1.-.-</ecNumber>
    </recommendedName>
</protein>
<dbReference type="NCBIfam" id="TIGR00250">
    <property type="entry name" value="RNAse_H_YqgF"/>
    <property type="match status" value="1"/>
</dbReference>
<proteinExistence type="inferred from homology"/>
<comment type="subcellular location">
    <subcellularLocation>
        <location evidence="5">Cytoplasm</location>
    </subcellularLocation>
</comment>
<dbReference type="Proteomes" id="UP000294914">
    <property type="component" value="Unassembled WGS sequence"/>
</dbReference>
<dbReference type="InterPro" id="IPR012337">
    <property type="entry name" value="RNaseH-like_sf"/>
</dbReference>
<evidence type="ECO:0000256" key="2">
    <source>
        <dbReference type="ARBA" id="ARBA00022517"/>
    </source>
</evidence>
<dbReference type="GO" id="GO:0000967">
    <property type="term" value="P:rRNA 5'-end processing"/>
    <property type="evidence" value="ECO:0007669"/>
    <property type="project" value="UniProtKB-UniRule"/>
</dbReference>
<dbReference type="OrthoDB" id="9796140at2"/>
<keyword evidence="8" id="KW-1185">Reference proteome</keyword>
<reference evidence="7 8" key="1">
    <citation type="submission" date="2019-03" db="EMBL/GenBank/DDBJ databases">
        <title>Genomic Encyclopedia of Type Strains, Phase IV (KMG-IV): sequencing the most valuable type-strain genomes for metagenomic binning, comparative biology and taxonomic classification.</title>
        <authorList>
            <person name="Goeker M."/>
        </authorList>
    </citation>
    <scope>NUCLEOTIDE SEQUENCE [LARGE SCALE GENOMIC DNA]</scope>
    <source>
        <strain evidence="7 8">DSM 16326</strain>
    </source>
</reference>
<comment type="similarity">
    <text evidence="5">Belongs to the YqgF HJR family.</text>
</comment>
<dbReference type="PANTHER" id="PTHR33317:SF4">
    <property type="entry name" value="POLYNUCLEOTIDYL TRANSFERASE, RIBONUCLEASE H-LIKE SUPERFAMILY PROTEIN"/>
    <property type="match status" value="1"/>
</dbReference>
<dbReference type="Gene3D" id="3.30.420.140">
    <property type="entry name" value="YqgF/RNase H-like domain"/>
    <property type="match status" value="1"/>
</dbReference>
<accession>A0A4R8ISZ2</accession>
<evidence type="ECO:0000256" key="3">
    <source>
        <dbReference type="ARBA" id="ARBA00022722"/>
    </source>
</evidence>
<sequence>MTRPTPRPRTLLGFDYGLRRIGVAVGQEVTRSVAPLITLSRKTDKPDWDAITRLIAEWQPDLLIVGLPLTLEGEDQEMTRRARRFGNQLKGRYNLPVEMVDERLTSYEAEQLLEERSHNGAGRSDPEDIDQVAAQLILQSWFDQQLTPEQHERTP</sequence>
<gene>
    <name evidence="7" type="ORF">EDC23_0534</name>
</gene>
<dbReference type="Pfam" id="PF03652">
    <property type="entry name" value="RuvX"/>
    <property type="match status" value="1"/>
</dbReference>
<dbReference type="AlphaFoldDB" id="A0A4R8ISZ2"/>
<dbReference type="SMART" id="SM00732">
    <property type="entry name" value="YqgFc"/>
    <property type="match status" value="1"/>
</dbReference>
<dbReference type="HAMAP" id="MF_00651">
    <property type="entry name" value="Nuclease_YqgF"/>
    <property type="match status" value="1"/>
</dbReference>
<name>A0A4R8ISZ2_9GAMM</name>
<organism evidence="7 8">
    <name type="scientific">Thiohalophilus thiocyanatoxydans</name>
    <dbReference type="NCBI Taxonomy" id="381308"/>
    <lineage>
        <taxon>Bacteria</taxon>
        <taxon>Pseudomonadati</taxon>
        <taxon>Pseudomonadota</taxon>
        <taxon>Gammaproteobacteria</taxon>
        <taxon>Thiohalomonadales</taxon>
        <taxon>Thiohalophilaceae</taxon>
        <taxon>Thiohalophilus</taxon>
    </lineage>
</organism>
<dbReference type="SUPFAM" id="SSF53098">
    <property type="entry name" value="Ribonuclease H-like"/>
    <property type="match status" value="1"/>
</dbReference>
<evidence type="ECO:0000256" key="1">
    <source>
        <dbReference type="ARBA" id="ARBA00022490"/>
    </source>
</evidence>
<comment type="function">
    <text evidence="5">Could be a nuclease involved in processing of the 5'-end of pre-16S rRNA.</text>
</comment>
<dbReference type="EMBL" id="SOQX01000001">
    <property type="protein sequence ID" value="TDY04162.1"/>
    <property type="molecule type" value="Genomic_DNA"/>
</dbReference>
<dbReference type="CDD" id="cd16964">
    <property type="entry name" value="YqgF"/>
    <property type="match status" value="1"/>
</dbReference>
<dbReference type="GO" id="GO:0005829">
    <property type="term" value="C:cytosol"/>
    <property type="evidence" value="ECO:0007669"/>
    <property type="project" value="TreeGrafter"/>
</dbReference>
<evidence type="ECO:0000259" key="6">
    <source>
        <dbReference type="SMART" id="SM00732"/>
    </source>
</evidence>
<dbReference type="InterPro" id="IPR037027">
    <property type="entry name" value="YqgF/RNaseH-like_dom_sf"/>
</dbReference>
<comment type="caution">
    <text evidence="7">The sequence shown here is derived from an EMBL/GenBank/DDBJ whole genome shotgun (WGS) entry which is preliminary data.</text>
</comment>
<dbReference type="InterPro" id="IPR005227">
    <property type="entry name" value="YqgF"/>
</dbReference>
<dbReference type="GO" id="GO:0016788">
    <property type="term" value="F:hydrolase activity, acting on ester bonds"/>
    <property type="evidence" value="ECO:0007669"/>
    <property type="project" value="UniProtKB-UniRule"/>
</dbReference>
<feature type="domain" description="YqgF/RNase H-like" evidence="6">
    <location>
        <begin position="9"/>
        <end position="109"/>
    </location>
</feature>
<keyword evidence="2 5" id="KW-0690">Ribosome biogenesis</keyword>
<dbReference type="EC" id="3.1.-.-" evidence="5"/>
<keyword evidence="1 5" id="KW-0963">Cytoplasm</keyword>
<dbReference type="InterPro" id="IPR006641">
    <property type="entry name" value="YqgF/RNaseH-like_dom"/>
</dbReference>
<evidence type="ECO:0000313" key="8">
    <source>
        <dbReference type="Proteomes" id="UP000294914"/>
    </source>
</evidence>
<keyword evidence="3 5" id="KW-0540">Nuclease</keyword>